<dbReference type="EMBL" id="BATL01000023">
    <property type="protein sequence ID" value="GAD75313.1"/>
    <property type="molecule type" value="Genomic_DNA"/>
</dbReference>
<keyword evidence="3" id="KW-1185">Reference proteome</keyword>
<name>U3CAC3_9VIBR</name>
<sequence>MTSMNIIYPKNAPEKLRKKTEKALRMLSEGAIRFRVSSRYGYKTLSLGKYERMVKTGESIHIFSQHSDYEKFINQAR</sequence>
<feature type="domain" description="ParE-like toxin" evidence="1">
    <location>
        <begin position="15"/>
        <end position="71"/>
    </location>
</feature>
<dbReference type="Pfam" id="PF24732">
    <property type="entry name" value="ParE_like"/>
    <property type="match status" value="1"/>
</dbReference>
<evidence type="ECO:0000259" key="1">
    <source>
        <dbReference type="Pfam" id="PF24732"/>
    </source>
</evidence>
<organism evidence="2 3">
    <name type="scientific">Vibrio azureus NBRC 104587</name>
    <dbReference type="NCBI Taxonomy" id="1219077"/>
    <lineage>
        <taxon>Bacteria</taxon>
        <taxon>Pseudomonadati</taxon>
        <taxon>Pseudomonadota</taxon>
        <taxon>Gammaproteobacteria</taxon>
        <taxon>Vibrionales</taxon>
        <taxon>Vibrionaceae</taxon>
        <taxon>Vibrio</taxon>
    </lineage>
</organism>
<evidence type="ECO:0000313" key="3">
    <source>
        <dbReference type="Proteomes" id="UP000016567"/>
    </source>
</evidence>
<dbReference type="AlphaFoldDB" id="U3CAC3"/>
<accession>U3CAC3</accession>
<dbReference type="InterPro" id="IPR056925">
    <property type="entry name" value="ParE-like"/>
</dbReference>
<evidence type="ECO:0000313" key="2">
    <source>
        <dbReference type="EMBL" id="GAD75313.1"/>
    </source>
</evidence>
<protein>
    <recommendedName>
        <fullName evidence="1">ParE-like toxin domain-containing protein</fullName>
    </recommendedName>
</protein>
<reference evidence="2 3" key="1">
    <citation type="submission" date="2013-09" db="EMBL/GenBank/DDBJ databases">
        <title>Whole genome shotgun sequence of Vibrio azureus NBRC 104587.</title>
        <authorList>
            <person name="Isaki S."/>
            <person name="Hosoyama A."/>
            <person name="Numata M."/>
            <person name="Hashimoto M."/>
            <person name="Hosoyama Y."/>
            <person name="Tsuchikane K."/>
            <person name="Noguchi M."/>
            <person name="Hirakata S."/>
            <person name="Ichikawa N."/>
            <person name="Ohji S."/>
            <person name="Yamazoe A."/>
            <person name="Fujita N."/>
        </authorList>
    </citation>
    <scope>NUCLEOTIDE SEQUENCE [LARGE SCALE GENOMIC DNA]</scope>
    <source>
        <strain evidence="2 3">NBRC 104587</strain>
    </source>
</reference>
<comment type="caution">
    <text evidence="2">The sequence shown here is derived from an EMBL/GenBank/DDBJ whole genome shotgun (WGS) entry which is preliminary data.</text>
</comment>
<gene>
    <name evidence="2" type="ORF">VAZ01S_023_00800</name>
</gene>
<proteinExistence type="predicted"/>
<dbReference type="STRING" id="1219077.VAZ01S_023_00800"/>
<dbReference type="Proteomes" id="UP000016567">
    <property type="component" value="Unassembled WGS sequence"/>
</dbReference>